<dbReference type="EMBL" id="MFTO01000001">
    <property type="protein sequence ID" value="OGI64447.1"/>
    <property type="molecule type" value="Genomic_DNA"/>
</dbReference>
<dbReference type="InterPro" id="IPR000182">
    <property type="entry name" value="GNAT_dom"/>
</dbReference>
<dbReference type="GO" id="GO:0008080">
    <property type="term" value="F:N-acetyltransferase activity"/>
    <property type="evidence" value="ECO:0007669"/>
    <property type="project" value="InterPro"/>
</dbReference>
<dbReference type="InterPro" id="IPR016181">
    <property type="entry name" value="Acyl_CoA_acyltransferase"/>
</dbReference>
<dbReference type="PANTHER" id="PTHR13947">
    <property type="entry name" value="GNAT FAMILY N-ACETYLTRANSFERASE"/>
    <property type="match status" value="1"/>
</dbReference>
<dbReference type="InterPro" id="IPR050769">
    <property type="entry name" value="NAT_camello-type"/>
</dbReference>
<dbReference type="CDD" id="cd04301">
    <property type="entry name" value="NAT_SF"/>
    <property type="match status" value="1"/>
</dbReference>
<gene>
    <name evidence="3" type="ORF">A2733_01340</name>
</gene>
<protein>
    <recommendedName>
        <fullName evidence="2">N-acetyltransferase domain-containing protein</fullName>
    </recommendedName>
</protein>
<dbReference type="PROSITE" id="PS51186">
    <property type="entry name" value="GNAT"/>
    <property type="match status" value="1"/>
</dbReference>
<accession>A0A1F6V449</accession>
<name>A0A1F6V449_9BACT</name>
<dbReference type="SUPFAM" id="SSF55729">
    <property type="entry name" value="Acyl-CoA N-acyltransferases (Nat)"/>
    <property type="match status" value="1"/>
</dbReference>
<evidence type="ECO:0000259" key="2">
    <source>
        <dbReference type="PROSITE" id="PS51186"/>
    </source>
</evidence>
<dbReference type="PANTHER" id="PTHR13947:SF37">
    <property type="entry name" value="LD18367P"/>
    <property type="match status" value="1"/>
</dbReference>
<organism evidence="3 4">
    <name type="scientific">Candidatus Nomurabacteria bacterium RIFCSPHIGHO2_01_FULL_40_20</name>
    <dbReference type="NCBI Taxonomy" id="1801738"/>
    <lineage>
        <taxon>Bacteria</taxon>
        <taxon>Candidatus Nomuraibacteriota</taxon>
    </lineage>
</organism>
<dbReference type="AlphaFoldDB" id="A0A1F6V449"/>
<dbReference type="Gene3D" id="3.40.630.30">
    <property type="match status" value="1"/>
</dbReference>
<comment type="caution">
    <text evidence="3">The sequence shown here is derived from an EMBL/GenBank/DDBJ whole genome shotgun (WGS) entry which is preliminary data.</text>
</comment>
<feature type="domain" description="N-acetyltransferase" evidence="2">
    <location>
        <begin position="1"/>
        <end position="128"/>
    </location>
</feature>
<proteinExistence type="predicted"/>
<evidence type="ECO:0000313" key="4">
    <source>
        <dbReference type="Proteomes" id="UP000178985"/>
    </source>
</evidence>
<dbReference type="Proteomes" id="UP000178985">
    <property type="component" value="Unassembled WGS sequence"/>
</dbReference>
<sequence length="128" mass="14504">MADPSSREELDKDLKNIKESYIDNGGEFLVLTTTDNEIIGMGGLRKIDDTTSEIKRMRVNLGFQGKGLGSLILDKLIEKAKELGYKKLILDTALKQKVAQHLYESRGFKESNRGEVFGQETIYYELEL</sequence>
<evidence type="ECO:0000313" key="3">
    <source>
        <dbReference type="EMBL" id="OGI64447.1"/>
    </source>
</evidence>
<dbReference type="Pfam" id="PF00583">
    <property type="entry name" value="Acetyltransf_1"/>
    <property type="match status" value="1"/>
</dbReference>
<evidence type="ECO:0000256" key="1">
    <source>
        <dbReference type="ARBA" id="ARBA00022679"/>
    </source>
</evidence>
<reference evidence="3 4" key="1">
    <citation type="journal article" date="2016" name="Nat. Commun.">
        <title>Thousands of microbial genomes shed light on interconnected biogeochemical processes in an aquifer system.</title>
        <authorList>
            <person name="Anantharaman K."/>
            <person name="Brown C.T."/>
            <person name="Hug L.A."/>
            <person name="Sharon I."/>
            <person name="Castelle C.J."/>
            <person name="Probst A.J."/>
            <person name="Thomas B.C."/>
            <person name="Singh A."/>
            <person name="Wilkins M.J."/>
            <person name="Karaoz U."/>
            <person name="Brodie E.L."/>
            <person name="Williams K.H."/>
            <person name="Hubbard S.S."/>
            <person name="Banfield J.F."/>
        </authorList>
    </citation>
    <scope>NUCLEOTIDE SEQUENCE [LARGE SCALE GENOMIC DNA]</scope>
</reference>
<keyword evidence="1" id="KW-0808">Transferase</keyword>